<dbReference type="EMBL" id="AP011480">
    <property type="protein sequence ID" value="BBD82361.1"/>
    <property type="molecule type" value="Genomic_DNA"/>
</dbReference>
<dbReference type="EMBL" id="AP011479">
    <property type="protein sequence ID" value="BBD82350.1"/>
    <property type="molecule type" value="Genomic_DNA"/>
</dbReference>
<reference evidence="2" key="2">
    <citation type="submission" date="2009-05" db="EMBL/GenBank/DDBJ databases">
        <title>Oryza sativa Indica Group genomic DNA, chromosome 11, BAC clone:K0227H04, cultivar:Kasalath.</title>
        <authorList>
            <person name="Matsumoto T."/>
            <person name="Wu J."/>
            <person name="Kanamori H."/>
        </authorList>
    </citation>
    <scope>NUCLEOTIDE SEQUENCE</scope>
</reference>
<reference evidence="1" key="1">
    <citation type="submission" date="2009-05" db="EMBL/GenBank/DDBJ databases">
        <title>Oryza sativa Indica Group genomic DNA, chromosome 11, BAC clone:K0055G07, cultivar:Kasalath.</title>
        <authorList>
            <person name="Matsumoto T."/>
            <person name="Wu J."/>
            <person name="Kanamori H."/>
        </authorList>
    </citation>
    <scope>NUCLEOTIDE SEQUENCE</scope>
</reference>
<dbReference type="AlphaFoldDB" id="A0A679BC40"/>
<proteinExistence type="predicted"/>
<evidence type="ECO:0000313" key="1">
    <source>
        <dbReference type="EMBL" id="BBD82350.1"/>
    </source>
</evidence>
<gene>
    <name evidence="1" type="primary">K0055G07.41</name>
    <name evidence="2" type="synonym">K0227H04.17</name>
</gene>
<organism evidence="1">
    <name type="scientific">Oryza sativa subsp. indica</name>
    <name type="common">Rice</name>
    <dbReference type="NCBI Taxonomy" id="39946"/>
    <lineage>
        <taxon>Eukaryota</taxon>
        <taxon>Viridiplantae</taxon>
        <taxon>Streptophyta</taxon>
        <taxon>Embryophyta</taxon>
        <taxon>Tracheophyta</taxon>
        <taxon>Spermatophyta</taxon>
        <taxon>Magnoliopsida</taxon>
        <taxon>Liliopsida</taxon>
        <taxon>Poales</taxon>
        <taxon>Poaceae</taxon>
        <taxon>BOP clade</taxon>
        <taxon>Oryzoideae</taxon>
        <taxon>Oryzeae</taxon>
        <taxon>Oryzinae</taxon>
        <taxon>Oryza</taxon>
        <taxon>Oryza sativa</taxon>
    </lineage>
</organism>
<sequence>MLDRARPHMAVRPGSQRTWRCGGQGFAVSDEESDGGGRPAAARAWRAAALGRSWAATAGCNVRPILMASGGGRRRGAAMELRGGMQHMQHGGGVRDNARLVGGGGGGPFIVANKGLEVGAPHARAEVVHAAFVQSRERTGRRVQVLALEPLQLVVHLGLVNVQGEGAPDGVEKRAHVREAWDMDERARKVAAPARSTTSSVLPQSF</sequence>
<protein>
    <submittedName>
        <fullName evidence="1">Uncharacterized protein</fullName>
    </submittedName>
</protein>
<evidence type="ECO:0000313" key="2">
    <source>
        <dbReference type="EMBL" id="BBD82361.1"/>
    </source>
</evidence>
<name>A0A679BC40_ORYSI</name>
<accession>A0A679BC40</accession>